<evidence type="ECO:0000256" key="11">
    <source>
        <dbReference type="ARBA" id="ARBA00023136"/>
    </source>
</evidence>
<evidence type="ECO:0000313" key="19">
    <source>
        <dbReference type="Proteomes" id="UP000808914"/>
    </source>
</evidence>
<feature type="transmembrane region" description="Helical" evidence="17">
    <location>
        <begin position="182"/>
        <end position="203"/>
    </location>
</feature>
<dbReference type="InterPro" id="IPR003824">
    <property type="entry name" value="UppP"/>
</dbReference>
<evidence type="ECO:0000256" key="4">
    <source>
        <dbReference type="ARBA" id="ARBA00021581"/>
    </source>
</evidence>
<dbReference type="NCBIfam" id="NF001389">
    <property type="entry name" value="PRK00281.1-2"/>
    <property type="match status" value="1"/>
</dbReference>
<keyword evidence="13 17" id="KW-0961">Cell wall biogenesis/degradation</keyword>
<comment type="catalytic activity">
    <reaction evidence="16 17">
        <text>di-trans,octa-cis-undecaprenyl diphosphate + H2O = di-trans,octa-cis-undecaprenyl phosphate + phosphate + H(+)</text>
        <dbReference type="Rhea" id="RHEA:28094"/>
        <dbReference type="ChEBI" id="CHEBI:15377"/>
        <dbReference type="ChEBI" id="CHEBI:15378"/>
        <dbReference type="ChEBI" id="CHEBI:43474"/>
        <dbReference type="ChEBI" id="CHEBI:58405"/>
        <dbReference type="ChEBI" id="CHEBI:60392"/>
        <dbReference type="EC" id="3.6.1.27"/>
    </reaction>
</comment>
<evidence type="ECO:0000256" key="17">
    <source>
        <dbReference type="HAMAP-Rule" id="MF_01006"/>
    </source>
</evidence>
<keyword evidence="19" id="KW-1185">Reference proteome</keyword>
<dbReference type="PANTHER" id="PTHR30622">
    <property type="entry name" value="UNDECAPRENYL-DIPHOSPHATASE"/>
    <property type="match status" value="1"/>
</dbReference>
<accession>A0ABS2Q3W1</accession>
<dbReference type="HAMAP" id="MF_01006">
    <property type="entry name" value="Undec_diphosphatase"/>
    <property type="match status" value="1"/>
</dbReference>
<evidence type="ECO:0000256" key="15">
    <source>
        <dbReference type="ARBA" id="ARBA00032932"/>
    </source>
</evidence>
<feature type="transmembrane region" description="Helical" evidence="17">
    <location>
        <begin position="43"/>
        <end position="61"/>
    </location>
</feature>
<protein>
    <recommendedName>
        <fullName evidence="4 17">Undecaprenyl-diphosphatase</fullName>
        <ecNumber evidence="3 17">3.6.1.27</ecNumber>
    </recommendedName>
    <alternativeName>
        <fullName evidence="15 17">Bacitracin resistance protein</fullName>
    </alternativeName>
    <alternativeName>
        <fullName evidence="14 17">Undecaprenyl pyrophosphate phosphatase</fullName>
    </alternativeName>
</protein>
<keyword evidence="9 17" id="KW-0573">Peptidoglycan synthesis</keyword>
<keyword evidence="7 17" id="KW-0378">Hydrolase</keyword>
<keyword evidence="11 17" id="KW-0472">Membrane</keyword>
<evidence type="ECO:0000256" key="7">
    <source>
        <dbReference type="ARBA" id="ARBA00022801"/>
    </source>
</evidence>
<evidence type="ECO:0000256" key="2">
    <source>
        <dbReference type="ARBA" id="ARBA00010621"/>
    </source>
</evidence>
<name>A0ABS2Q3W1_9BACL</name>
<feature type="transmembrane region" description="Helical" evidence="17">
    <location>
        <begin position="108"/>
        <end position="127"/>
    </location>
</feature>
<evidence type="ECO:0000256" key="9">
    <source>
        <dbReference type="ARBA" id="ARBA00022984"/>
    </source>
</evidence>
<dbReference type="GO" id="GO:0050380">
    <property type="term" value="F:undecaprenyl-diphosphatase activity"/>
    <property type="evidence" value="ECO:0007669"/>
    <property type="project" value="UniProtKB-EC"/>
</dbReference>
<evidence type="ECO:0000256" key="8">
    <source>
        <dbReference type="ARBA" id="ARBA00022960"/>
    </source>
</evidence>
<proteinExistence type="inferred from homology"/>
<evidence type="ECO:0000256" key="3">
    <source>
        <dbReference type="ARBA" id="ARBA00012374"/>
    </source>
</evidence>
<dbReference type="NCBIfam" id="NF001388">
    <property type="entry name" value="PRK00281.1-1"/>
    <property type="match status" value="1"/>
</dbReference>
<feature type="transmembrane region" description="Helical" evidence="17">
    <location>
        <begin position="242"/>
        <end position="262"/>
    </location>
</feature>
<organism evidence="18 19">
    <name type="scientific">Scopulibacillus daqui</name>
    <dbReference type="NCBI Taxonomy" id="1469162"/>
    <lineage>
        <taxon>Bacteria</taxon>
        <taxon>Bacillati</taxon>
        <taxon>Bacillota</taxon>
        <taxon>Bacilli</taxon>
        <taxon>Bacillales</taxon>
        <taxon>Sporolactobacillaceae</taxon>
        <taxon>Scopulibacillus</taxon>
    </lineage>
</organism>
<evidence type="ECO:0000256" key="13">
    <source>
        <dbReference type="ARBA" id="ARBA00023316"/>
    </source>
</evidence>
<feature type="transmembrane region" description="Helical" evidence="17">
    <location>
        <begin position="82"/>
        <end position="102"/>
    </location>
</feature>
<comment type="caution">
    <text evidence="18">The sequence shown here is derived from an EMBL/GenBank/DDBJ whole genome shotgun (WGS) entry which is preliminary data.</text>
</comment>
<comment type="miscellaneous">
    <text evidence="17">Bacitracin is thought to be involved in the inhibition of peptidoglycan synthesis by sequestering undecaprenyl diphosphate, thereby reducing the pool of lipid carrier available.</text>
</comment>
<evidence type="ECO:0000256" key="12">
    <source>
        <dbReference type="ARBA" id="ARBA00023251"/>
    </source>
</evidence>
<evidence type="ECO:0000256" key="16">
    <source>
        <dbReference type="ARBA" id="ARBA00047594"/>
    </source>
</evidence>
<evidence type="ECO:0000256" key="10">
    <source>
        <dbReference type="ARBA" id="ARBA00022989"/>
    </source>
</evidence>
<dbReference type="RefSeq" id="WP_205004851.1">
    <property type="nucleotide sequence ID" value="NZ_JAFBER010000036.1"/>
</dbReference>
<comment type="subcellular location">
    <subcellularLocation>
        <location evidence="1 17">Cell membrane</location>
        <topology evidence="1 17">Multi-pass membrane protein</topology>
    </subcellularLocation>
</comment>
<dbReference type="EC" id="3.6.1.27" evidence="3 17"/>
<feature type="transmembrane region" description="Helical" evidence="17">
    <location>
        <begin position="215"/>
        <end position="236"/>
    </location>
</feature>
<evidence type="ECO:0000256" key="1">
    <source>
        <dbReference type="ARBA" id="ARBA00004651"/>
    </source>
</evidence>
<comment type="similarity">
    <text evidence="2 17">Belongs to the UppP family.</text>
</comment>
<dbReference type="EMBL" id="JAFBER010000036">
    <property type="protein sequence ID" value="MBM7646983.1"/>
    <property type="molecule type" value="Genomic_DNA"/>
</dbReference>
<dbReference type="PANTHER" id="PTHR30622:SF3">
    <property type="entry name" value="UNDECAPRENYL-DIPHOSPHATASE"/>
    <property type="match status" value="1"/>
</dbReference>
<keyword evidence="8 17" id="KW-0133">Cell shape</keyword>
<evidence type="ECO:0000313" key="18">
    <source>
        <dbReference type="EMBL" id="MBM7646983.1"/>
    </source>
</evidence>
<evidence type="ECO:0000256" key="14">
    <source>
        <dbReference type="ARBA" id="ARBA00032707"/>
    </source>
</evidence>
<dbReference type="Pfam" id="PF02673">
    <property type="entry name" value="BacA"/>
    <property type="match status" value="1"/>
</dbReference>
<keyword evidence="12 17" id="KW-0046">Antibiotic resistance</keyword>
<keyword evidence="10 17" id="KW-1133">Transmembrane helix</keyword>
<keyword evidence="6 17" id="KW-0812">Transmembrane</keyword>
<gene>
    <name evidence="17" type="primary">uppP</name>
    <name evidence="18" type="ORF">JOD45_003218</name>
</gene>
<comment type="function">
    <text evidence="17">Catalyzes the dephosphorylation of undecaprenyl diphosphate (UPP). Confers resistance to bacitracin.</text>
</comment>
<evidence type="ECO:0000256" key="5">
    <source>
        <dbReference type="ARBA" id="ARBA00022475"/>
    </source>
</evidence>
<keyword evidence="5 17" id="KW-1003">Cell membrane</keyword>
<sequence length="264" mass="28685">MDTIQAIMMGIIEGLTEFLPVSSTGHLILTGHLLGFTGSKAKTFEVVIQLGSILAVVVLYWKRFLSLFGLYHEKRDHKGLNLIHVIVACIPAVIMGALLHGAIKTYLFSPYTVVVGLVVGGILLIIADKKTKHTTDAGLDRLSYPQAFGIGLFQCLALWPGFSRSGATISGGVLMGASYKTAAEFSFIIAVPMMIGASGLDIIKSYSILSGSDFPVFLAGFLTAFIVAMLAIVFFLKLLNKLRLIPFAVYRFIIAVLFYLFILR</sequence>
<dbReference type="NCBIfam" id="TIGR00753">
    <property type="entry name" value="undec_PP_bacA"/>
    <property type="match status" value="1"/>
</dbReference>
<dbReference type="NCBIfam" id="NF001390">
    <property type="entry name" value="PRK00281.1-4"/>
    <property type="match status" value="1"/>
</dbReference>
<evidence type="ECO:0000256" key="6">
    <source>
        <dbReference type="ARBA" id="ARBA00022692"/>
    </source>
</evidence>
<reference evidence="18 19" key="1">
    <citation type="submission" date="2021-01" db="EMBL/GenBank/DDBJ databases">
        <title>Genomic Encyclopedia of Type Strains, Phase IV (KMG-IV): sequencing the most valuable type-strain genomes for metagenomic binning, comparative biology and taxonomic classification.</title>
        <authorList>
            <person name="Goeker M."/>
        </authorList>
    </citation>
    <scope>NUCLEOTIDE SEQUENCE [LARGE SCALE GENOMIC DNA]</scope>
    <source>
        <strain evidence="18 19">DSM 28236</strain>
    </source>
</reference>
<dbReference type="Proteomes" id="UP000808914">
    <property type="component" value="Unassembled WGS sequence"/>
</dbReference>